<comment type="caution">
    <text evidence="3">The sequence shown here is derived from an EMBL/GenBank/DDBJ whole genome shotgun (WGS) entry which is preliminary data.</text>
</comment>
<evidence type="ECO:0000256" key="2">
    <source>
        <dbReference type="SAM" id="SignalP"/>
    </source>
</evidence>
<keyword evidence="2" id="KW-0732">Signal</keyword>
<sequence>MRFYSLSFVLSLLMAQAPLSSAGPCKFTQSLSESSSLQTTSAFTPSATPTAESTTTGSTTESMTSEPTTESTTVVSTTESTTAEPTTESTTAASTTESTTTTTAPAVNTNVATNVVKNGDFANSLQYWSVQLPQPPITARVENGVVNYFNPASSNAMFFTMEQTLSNIDPSKTYSTSISARFQGAQSCRVDVLVDLVQVINSITPSSGDQDWTQFTGTHTPKANPAGVLRVRMSCAIGMIWVDNIAVVENTL</sequence>
<protein>
    <recommendedName>
        <fullName evidence="5">CBM-cenC domain-containing protein</fullName>
    </recommendedName>
</protein>
<keyword evidence="4" id="KW-1185">Reference proteome</keyword>
<dbReference type="SUPFAM" id="SSF49785">
    <property type="entry name" value="Galactose-binding domain-like"/>
    <property type="match status" value="1"/>
</dbReference>
<feature type="chain" id="PRO_5040499183" description="CBM-cenC domain-containing protein" evidence="2">
    <location>
        <begin position="23"/>
        <end position="252"/>
    </location>
</feature>
<feature type="signal peptide" evidence="2">
    <location>
        <begin position="1"/>
        <end position="22"/>
    </location>
</feature>
<accession>A0A9P5LCD9</accession>
<dbReference type="InterPro" id="IPR008979">
    <property type="entry name" value="Galactose-bd-like_sf"/>
</dbReference>
<evidence type="ECO:0000313" key="4">
    <source>
        <dbReference type="Proteomes" id="UP000722485"/>
    </source>
</evidence>
<dbReference type="Proteomes" id="UP000722485">
    <property type="component" value="Unassembled WGS sequence"/>
</dbReference>
<dbReference type="AlphaFoldDB" id="A0A9P5LCD9"/>
<dbReference type="EMBL" id="JAANBB010000013">
    <property type="protein sequence ID" value="KAF7556257.1"/>
    <property type="molecule type" value="Genomic_DNA"/>
</dbReference>
<feature type="region of interest" description="Disordered" evidence="1">
    <location>
        <begin position="38"/>
        <end position="106"/>
    </location>
</feature>
<reference evidence="3" key="1">
    <citation type="submission" date="2020-03" db="EMBL/GenBank/DDBJ databases">
        <title>Draft Genome Sequence of Cylindrodendrum hubeiense.</title>
        <authorList>
            <person name="Buettner E."/>
            <person name="Kellner H."/>
        </authorList>
    </citation>
    <scope>NUCLEOTIDE SEQUENCE</scope>
    <source>
        <strain evidence="3">IHI 201604</strain>
    </source>
</reference>
<name>A0A9P5LCD9_9HYPO</name>
<evidence type="ECO:0000256" key="1">
    <source>
        <dbReference type="SAM" id="MobiDB-lite"/>
    </source>
</evidence>
<dbReference type="Gene3D" id="2.60.120.260">
    <property type="entry name" value="Galactose-binding domain-like"/>
    <property type="match status" value="1"/>
</dbReference>
<proteinExistence type="predicted"/>
<evidence type="ECO:0000313" key="3">
    <source>
        <dbReference type="EMBL" id="KAF7556257.1"/>
    </source>
</evidence>
<evidence type="ECO:0008006" key="5">
    <source>
        <dbReference type="Google" id="ProtNLM"/>
    </source>
</evidence>
<organism evidence="3 4">
    <name type="scientific">Cylindrodendrum hubeiense</name>
    <dbReference type="NCBI Taxonomy" id="595255"/>
    <lineage>
        <taxon>Eukaryota</taxon>
        <taxon>Fungi</taxon>
        <taxon>Dikarya</taxon>
        <taxon>Ascomycota</taxon>
        <taxon>Pezizomycotina</taxon>
        <taxon>Sordariomycetes</taxon>
        <taxon>Hypocreomycetidae</taxon>
        <taxon>Hypocreales</taxon>
        <taxon>Nectriaceae</taxon>
        <taxon>Cylindrodendrum</taxon>
    </lineage>
</organism>
<gene>
    <name evidence="3" type="ORF">G7Z17_g1530</name>
</gene>